<dbReference type="OrthoDB" id="6621660at2759"/>
<gene>
    <name evidence="1" type="ORF">TNCT_640531</name>
</gene>
<accession>A0A8X6F086</accession>
<proteinExistence type="predicted"/>
<dbReference type="AlphaFoldDB" id="A0A8X6F086"/>
<protein>
    <submittedName>
        <fullName evidence="1">Uncharacterized protein</fullName>
    </submittedName>
</protein>
<evidence type="ECO:0000313" key="2">
    <source>
        <dbReference type="Proteomes" id="UP000887116"/>
    </source>
</evidence>
<name>A0A8X6F086_TRICU</name>
<reference evidence="1" key="1">
    <citation type="submission" date="2020-07" db="EMBL/GenBank/DDBJ databases">
        <title>Multicomponent nature underlies the extraordinary mechanical properties of spider dragline silk.</title>
        <authorList>
            <person name="Kono N."/>
            <person name="Nakamura H."/>
            <person name="Mori M."/>
            <person name="Yoshida Y."/>
            <person name="Ohtoshi R."/>
            <person name="Malay A.D."/>
            <person name="Moran D.A.P."/>
            <person name="Tomita M."/>
            <person name="Numata K."/>
            <person name="Arakawa K."/>
        </authorList>
    </citation>
    <scope>NUCLEOTIDE SEQUENCE</scope>
</reference>
<organism evidence="1 2">
    <name type="scientific">Trichonephila clavata</name>
    <name type="common">Joro spider</name>
    <name type="synonym">Nephila clavata</name>
    <dbReference type="NCBI Taxonomy" id="2740835"/>
    <lineage>
        <taxon>Eukaryota</taxon>
        <taxon>Metazoa</taxon>
        <taxon>Ecdysozoa</taxon>
        <taxon>Arthropoda</taxon>
        <taxon>Chelicerata</taxon>
        <taxon>Arachnida</taxon>
        <taxon>Araneae</taxon>
        <taxon>Araneomorphae</taxon>
        <taxon>Entelegynae</taxon>
        <taxon>Araneoidea</taxon>
        <taxon>Nephilidae</taxon>
        <taxon>Trichonephila</taxon>
    </lineage>
</organism>
<evidence type="ECO:0000313" key="1">
    <source>
        <dbReference type="EMBL" id="GFQ65774.1"/>
    </source>
</evidence>
<dbReference type="EMBL" id="BMAO01000286">
    <property type="protein sequence ID" value="GFQ65774.1"/>
    <property type="molecule type" value="Genomic_DNA"/>
</dbReference>
<sequence length="97" mass="10683">MLCKSAILKIIVLSISRSIILRFINTQRHQLGNYKADLETLGPDLNSSEVVSHSEPGASSENARISFHTNGNNSILINTAIVYVRILKESGKLCVLF</sequence>
<keyword evidence="2" id="KW-1185">Reference proteome</keyword>
<dbReference type="Proteomes" id="UP000887116">
    <property type="component" value="Unassembled WGS sequence"/>
</dbReference>
<comment type="caution">
    <text evidence="1">The sequence shown here is derived from an EMBL/GenBank/DDBJ whole genome shotgun (WGS) entry which is preliminary data.</text>
</comment>